<dbReference type="GO" id="GO:0008091">
    <property type="term" value="C:spectrin"/>
    <property type="evidence" value="ECO:0007669"/>
    <property type="project" value="InterPro"/>
</dbReference>
<dbReference type="InterPro" id="IPR018159">
    <property type="entry name" value="Spectrin/alpha-actinin"/>
</dbReference>
<feature type="region of interest" description="Disordered" evidence="20">
    <location>
        <begin position="2107"/>
        <end position="2203"/>
    </location>
</feature>
<dbReference type="FunFam" id="1.20.58.60:FF:000033">
    <property type="entry name" value="Spectrin beta chain"/>
    <property type="match status" value="1"/>
</dbReference>
<dbReference type="FunFam" id="1.20.58.60:FF:000158">
    <property type="entry name" value="Spectrin beta chain"/>
    <property type="match status" value="1"/>
</dbReference>
<dbReference type="CDD" id="cd00176">
    <property type="entry name" value="SPEC"/>
    <property type="match status" value="8"/>
</dbReference>
<reference evidence="23" key="1">
    <citation type="submission" date="2025-08" db="UniProtKB">
        <authorList>
            <consortium name="Ensembl"/>
        </authorList>
    </citation>
    <scope>IDENTIFICATION</scope>
</reference>
<keyword evidence="19" id="KW-0175">Coiled coil</keyword>
<dbReference type="FunFam" id="1.10.418.10:FF:000004">
    <property type="entry name" value="Spectrin beta chain"/>
    <property type="match status" value="1"/>
</dbReference>
<evidence type="ECO:0000313" key="23">
    <source>
        <dbReference type="Ensembl" id="ENSPKIP00000025973.1"/>
    </source>
</evidence>
<dbReference type="FunFam" id="1.20.58.60:FF:000105">
    <property type="entry name" value="Spectrin beta chain"/>
    <property type="match status" value="1"/>
</dbReference>
<dbReference type="InterPro" id="IPR041681">
    <property type="entry name" value="PH_9"/>
</dbReference>
<dbReference type="FunFam" id="1.20.58.60:FF:000019">
    <property type="entry name" value="Spectrin beta chain"/>
    <property type="match status" value="1"/>
</dbReference>
<keyword evidence="14 18" id="KW-0009">Actin-binding</keyword>
<evidence type="ECO:0000256" key="12">
    <source>
        <dbReference type="ARBA" id="ARBA00023136"/>
    </source>
</evidence>
<dbReference type="SMART" id="SM00033">
    <property type="entry name" value="CH"/>
    <property type="match status" value="2"/>
</dbReference>
<keyword evidence="13" id="KW-0325">Glycoprotein</keyword>
<keyword evidence="12" id="KW-0472">Membrane</keyword>
<feature type="coiled-coil region" evidence="19">
    <location>
        <begin position="1010"/>
        <end position="1044"/>
    </location>
</feature>
<comment type="similarity">
    <text evidence="4 18">Belongs to the spectrin family.</text>
</comment>
<evidence type="ECO:0000256" key="19">
    <source>
        <dbReference type="SAM" id="Coils"/>
    </source>
</evidence>
<dbReference type="GO" id="GO:0051693">
    <property type="term" value="P:actin filament capping"/>
    <property type="evidence" value="ECO:0007669"/>
    <property type="project" value="UniProtKB-UniRule"/>
</dbReference>
<dbReference type="Pfam" id="PF15410">
    <property type="entry name" value="PH_9"/>
    <property type="match status" value="1"/>
</dbReference>
<accession>A0A3B3S644</accession>
<dbReference type="InterPro" id="IPR001715">
    <property type="entry name" value="CH_dom"/>
</dbReference>
<keyword evidence="7 18" id="KW-0963">Cytoplasm</keyword>
<feature type="region of interest" description="Disordered" evidence="20">
    <location>
        <begin position="2319"/>
        <end position="2369"/>
    </location>
</feature>
<dbReference type="GO" id="GO:0072659">
    <property type="term" value="P:protein localization to plasma membrane"/>
    <property type="evidence" value="ECO:0007669"/>
    <property type="project" value="UniProtKB-ARBA"/>
</dbReference>
<dbReference type="FunFam" id="1.20.58.60:FF:000018">
    <property type="entry name" value="Spectrin beta chain"/>
    <property type="match status" value="1"/>
</dbReference>
<dbReference type="Ensembl" id="ENSPKIT00000006721.1">
    <property type="protein sequence ID" value="ENSPKIP00000025973.1"/>
    <property type="gene ID" value="ENSPKIG00000008490.1"/>
</dbReference>
<dbReference type="InterPro" id="IPR002017">
    <property type="entry name" value="Spectrin_repeat"/>
</dbReference>
<evidence type="ECO:0000256" key="11">
    <source>
        <dbReference type="ARBA" id="ARBA00022990"/>
    </source>
</evidence>
<evidence type="ECO:0000256" key="1">
    <source>
        <dbReference type="ARBA" id="ARBA00004245"/>
    </source>
</evidence>
<name>A0A3B3S644_9TELE</name>
<dbReference type="SMART" id="SM00150">
    <property type="entry name" value="SPEC"/>
    <property type="match status" value="17"/>
</dbReference>
<feature type="domain" description="Calponin-homology (CH)" evidence="22">
    <location>
        <begin position="73"/>
        <end position="177"/>
    </location>
</feature>
<keyword evidence="11" id="KW-0007">Acetylation</keyword>
<dbReference type="GO" id="GO:0003779">
    <property type="term" value="F:actin binding"/>
    <property type="evidence" value="ECO:0007669"/>
    <property type="project" value="UniProtKB-KW"/>
</dbReference>
<dbReference type="GO" id="GO:0005634">
    <property type="term" value="C:nucleus"/>
    <property type="evidence" value="ECO:0007669"/>
    <property type="project" value="UniProtKB-ARBA"/>
</dbReference>
<dbReference type="FunFam" id="2.30.29.30:FF:000024">
    <property type="entry name" value="Spectrin beta chain"/>
    <property type="match status" value="1"/>
</dbReference>
<dbReference type="SMART" id="SM00233">
    <property type="entry name" value="PH"/>
    <property type="match status" value="1"/>
</dbReference>
<dbReference type="Pfam" id="PF00307">
    <property type="entry name" value="CH"/>
    <property type="match status" value="2"/>
</dbReference>
<evidence type="ECO:0000313" key="24">
    <source>
        <dbReference type="Proteomes" id="UP000261540"/>
    </source>
</evidence>
<dbReference type="InterPro" id="IPR016343">
    <property type="entry name" value="Spectrin_bsu"/>
</dbReference>
<evidence type="ECO:0000256" key="15">
    <source>
        <dbReference type="ARBA" id="ARBA00023212"/>
    </source>
</evidence>
<proteinExistence type="inferred from homology"/>
<keyword evidence="9" id="KW-0677">Repeat</keyword>
<dbReference type="CDD" id="cd10571">
    <property type="entry name" value="PH_beta_spectrin"/>
    <property type="match status" value="1"/>
</dbReference>
<dbReference type="InterPro" id="IPR036872">
    <property type="entry name" value="CH_dom_sf"/>
</dbReference>
<evidence type="ECO:0000256" key="18">
    <source>
        <dbReference type="PIRNR" id="PIRNR002297"/>
    </source>
</evidence>
<evidence type="ECO:0000256" key="9">
    <source>
        <dbReference type="ARBA" id="ARBA00022737"/>
    </source>
</evidence>
<keyword evidence="8" id="KW-0597">Phosphoprotein</keyword>
<dbReference type="PIRSF" id="PIRSF002297">
    <property type="entry name" value="Spectrin_beta_subunit"/>
    <property type="match status" value="1"/>
</dbReference>
<keyword evidence="10" id="KW-0112">Calmodulin-binding</keyword>
<dbReference type="InterPro" id="IPR001605">
    <property type="entry name" value="PH_dom-spectrin-type"/>
</dbReference>
<evidence type="ECO:0000256" key="17">
    <source>
        <dbReference type="ARBA" id="ARBA00053223"/>
    </source>
</evidence>
<keyword evidence="6" id="KW-1003">Cell membrane</keyword>
<feature type="compositionally biased region" description="Basic and acidic residues" evidence="20">
    <location>
        <begin position="2347"/>
        <end position="2362"/>
    </location>
</feature>
<dbReference type="SUPFAM" id="SSF46966">
    <property type="entry name" value="Spectrin repeat"/>
    <property type="match status" value="13"/>
</dbReference>
<evidence type="ECO:0000259" key="21">
    <source>
        <dbReference type="PROSITE" id="PS50003"/>
    </source>
</evidence>
<dbReference type="FunFam" id="1.20.58.60:FF:000083">
    <property type="entry name" value="Spectrin beta chain"/>
    <property type="match status" value="1"/>
</dbReference>
<feature type="compositionally biased region" description="Basic and acidic residues" evidence="20">
    <location>
        <begin position="2107"/>
        <end position="2119"/>
    </location>
</feature>
<dbReference type="CDD" id="cd21248">
    <property type="entry name" value="CH_SPTB_like_rpt2"/>
    <property type="match status" value="1"/>
</dbReference>
<dbReference type="PANTHER" id="PTHR11915">
    <property type="entry name" value="SPECTRIN/FILAMIN RELATED CYTOSKELETAL PROTEIN"/>
    <property type="match status" value="1"/>
</dbReference>
<dbReference type="Gene3D" id="1.20.58.60">
    <property type="match status" value="11"/>
</dbReference>
<evidence type="ECO:0000256" key="7">
    <source>
        <dbReference type="ARBA" id="ARBA00022490"/>
    </source>
</evidence>
<dbReference type="GO" id="GO:0021556">
    <property type="term" value="P:central nervous system formation"/>
    <property type="evidence" value="ECO:0007669"/>
    <property type="project" value="UniProtKB-ARBA"/>
</dbReference>
<evidence type="ECO:0000256" key="4">
    <source>
        <dbReference type="ARBA" id="ARBA00006826"/>
    </source>
</evidence>
<dbReference type="Gene3D" id="1.10.418.10">
    <property type="entry name" value="Calponin-like domain"/>
    <property type="match status" value="2"/>
</dbReference>
<dbReference type="FunFam" id="1.10.418.10:FF:000003">
    <property type="entry name" value="Spectrin beta chain"/>
    <property type="match status" value="1"/>
</dbReference>
<reference evidence="23" key="2">
    <citation type="submission" date="2025-09" db="UniProtKB">
        <authorList>
            <consortium name="Ensembl"/>
        </authorList>
    </citation>
    <scope>IDENTIFICATION</scope>
</reference>
<sequence length="2369" mass="275156">MNLVFSQFAVPKRRAAITVFVTKFSVFFIHGNISSLKFGTFSVTLNVKSVLETHEDSHCKGDMNTHHRDEREAVQKKTFTKWVNSHLGRVSCRITDLYMDLRDGRMLIKLLEVLSGERLPKPTKGRMRIHCLENVDKALQFLKEQRVHLENMGSHDIVDGNHRLTLGLIWTIILRFQIQDISVETEDNKEKRSAKDALLLWCQMKTAGYTNVNIHNFTTSWRDGMAFNALIHKHRPDLIDFEKLKKSNVHYNLQNAFNLAEQHLGLTKLLDPEDISVDHPDEKSVITYVVTYYHYFSKMKALKVEGKRIGKVLDNAIETEKMIEKYESLASDLLEWIEQTIIILNNRRFANSLVGVQQQLQAFNTYRTVEKPPKFTEKGNLEVLLFTIQSKMRANNQKVYMPREGKLISDINKAWERLEKAEHERELALRTELIRQEKLEQLARRFDRKAAMRETWLSENQRLVSQDNFGFDLQAVEAATKKHEAIETDISAYEERVQAVVAVARELEVENYHDIKRIKARKDNVIRLWEYLLELLRARRSRLEMNLGLQKVFQEMLYIMDWMDEMKVLLLSQDYGKHLLGVEDLLQKHALVEADISIQAERVKTVNATAQKFAIDSNGYKPCDPQVIRDRVAHMEFCYEELTQLAAERRARLEESRRLWKFFFEMAEEEGWIREKEQILSSEDYGRDLTSVLRLLSKHKAFEDEMIGRNGHVQHTVREGEAMVTAGHFGSDKIRERISDIQEQWANLAQLSAVRKQRLQEACNLHQFQADADDIDTWMLDVLRIVSSVDVGHNEFSTKALVKKHKDVAEEIDSYRPVIDALHEQSRTLASTHAESPEVQNRLEGIEERYKEVVDLTRLRKQALQDALGLYKMLSEADACEVWIDEKEQWLNNLQIPEKLEDLEVIQHRFESLEPEMNNQASRVAVVNQIARQLMHNGHPSEKDIKAQQDKLNTRWSQFRDLVDLKKESLNSALGVQNYHLECNETKSWIREKTKVIESTQELGNDLAGVMALQRKLTGMERDLAVIEDKLGDLQKEAERLAAEHPDQAQAIMGRLAEITGVWEEMKSTMRNREESLGEASKLQQFLRDLDDFQSWLSRTQTAIASEDMPNTLAEAEKLLTQHENIKNEISNYEEDYQKMRDMGEMVTQGQTDAQYMFLRQRLQALDTGWNELHKMWVNRQSLLSQSHAYQLFLRDTKQAEAFLNNQEYVLAHTEMPTTLEAAEDAIKKQEDFMTTMDVNEEKINTVVETGQRLVSDGNINSDRIQERVGSISERHRRNRQAASELLTRLKDNRDLQKFLQDCQELSLWINEKMLTAQDMSYDEARNLHSKWLKHQAFMAELQSNKEWLEKIEKDGKQLVEEKPETGKVVKEKLLALHQMWNDLESTTQKKAQCLFEANKAELFTQSCADLDKWLNGLEGQIQSDDYGKDLTSVSILLKKQQMLEKQVEVRKREMEELQCQAQALRQEGKHTDEVDGQREVVEKKLQVLLEPLHKRKNFLMASREIHQFKRDVEDEILWVEERMPLATSRDHGHNLQTVQLLIKKNQTLQKEIQGHQPRCDDIFERSQSILQGASPNVEVIRQRLVDLQKLWEQMIEETEKRHNRLEEAHKAQQYYFDAAEAEAWMSEQELYMMSEEKAKDEQSAVTMLKKHQILEQAVEDYAETVHQLSKTSRALVAAGHPESERISMRQSQVDKLYAGLKDLSEERRGKLDERFRLFQLNREVDDLEQWIAEREVVAGSHELGQDYEHVTMLQERFREFARDTGNIGQERVDGVNQLADELINAGHSDAATIAEWKDGLNEAWADLLELIDTRTQILAASYELHKFYHDAKEILGRILDKHKKLPEELGRDQNTVETLQRMHTTFEHDIQALGTQVRQLQEDAIRLQSAYAGDKADDIQKRESEVLKAWKSLLESCEERRVRLTDTGDKFRFFSMVRDLMLWMEDVIRLIEAQEKPRDVSSVELLMNNHQGIKAEIDARNDSFTACIELGKSLLARKHYASEEIKEKLLQLTDKRKDMIDKWEDRWEWLRLILEVHQFSRDAGVAEAWLLGQEPYLSSREMGQSVDEVEKLIKRHEAFEKSAATWEERFSALERLTTLELLEVRRQQEEEERRRQPPEPEPLPGPETDSAKQRDDEKISQNGLPADQDSARPDGVDGGETVNGVVEKSSKDGSPLPSPTSNRREKTSQAATLPAKHRGVASTQMEGMLYRKHEWEGHNKKASSRSWHNVYCVINKQEMGFYKDSKNANQGIPYHNEIPVSLKDATCEVAIDYKKKKHVFKLRLTDGNEYLFQAKDDEEMNTWIQAILNATASDSSALTSSKQASPASSRAQTLPASVSLTTESSPGKREKEKEKEKEKRFSLFSKKK</sequence>
<dbReference type="FunFam" id="1.20.58.60:FF:000153">
    <property type="entry name" value="Spectrin beta chain"/>
    <property type="match status" value="1"/>
</dbReference>
<feature type="coiled-coil region" evidence="19">
    <location>
        <begin position="476"/>
        <end position="510"/>
    </location>
</feature>
<evidence type="ECO:0000256" key="20">
    <source>
        <dbReference type="SAM" id="MobiDB-lite"/>
    </source>
</evidence>
<dbReference type="GeneTree" id="ENSGT00940000154864"/>
<feature type="coiled-coil region" evidence="19">
    <location>
        <begin position="1116"/>
        <end position="1143"/>
    </location>
</feature>
<comment type="subcellular location">
    <subcellularLocation>
        <location evidence="2">Cell membrane</location>
        <topology evidence="2">Peripheral membrane protein</topology>
        <orientation evidence="2">Cytoplasmic side</orientation>
    </subcellularLocation>
    <subcellularLocation>
        <location evidence="1">Cytoplasm</location>
        <location evidence="1">Cytoskeleton</location>
    </subcellularLocation>
    <subcellularLocation>
        <location evidence="3">Cytoplasm</location>
        <location evidence="3">Cytosol</location>
    </subcellularLocation>
    <subcellularLocation>
        <location evidence="16">Cytoplasm</location>
        <location evidence="16">Myofibril</location>
        <location evidence="16">Sarcomere</location>
        <location evidence="16">M line</location>
    </subcellularLocation>
</comment>
<dbReference type="Gene3D" id="2.30.29.30">
    <property type="entry name" value="Pleckstrin-homology domain (PH domain)/Phosphotyrosine-binding domain (PTB)"/>
    <property type="match status" value="1"/>
</dbReference>
<dbReference type="PROSITE" id="PS50003">
    <property type="entry name" value="PH_DOMAIN"/>
    <property type="match status" value="1"/>
</dbReference>
<evidence type="ECO:0000256" key="8">
    <source>
        <dbReference type="ARBA" id="ARBA00022553"/>
    </source>
</evidence>
<dbReference type="SUPFAM" id="SSF50729">
    <property type="entry name" value="PH domain-like"/>
    <property type="match status" value="1"/>
</dbReference>
<dbReference type="PROSITE" id="PS00019">
    <property type="entry name" value="ACTININ_1"/>
    <property type="match status" value="1"/>
</dbReference>
<dbReference type="PROSITE" id="PS50021">
    <property type="entry name" value="CH"/>
    <property type="match status" value="2"/>
</dbReference>
<protein>
    <recommendedName>
        <fullName evidence="18">Spectrin beta chain</fullName>
    </recommendedName>
</protein>
<keyword evidence="24" id="KW-1185">Reference proteome</keyword>
<dbReference type="GO" id="GO:0031430">
    <property type="term" value="C:M band"/>
    <property type="evidence" value="ECO:0007669"/>
    <property type="project" value="UniProtKB-SubCell"/>
</dbReference>
<dbReference type="STRING" id="1676925.ENSPKIP00000025973"/>
<keyword evidence="15 18" id="KW-0206">Cytoskeleton</keyword>
<feature type="compositionally biased region" description="Basic and acidic residues" evidence="20">
    <location>
        <begin position="2130"/>
        <end position="2140"/>
    </location>
</feature>
<dbReference type="InterPro" id="IPR001589">
    <property type="entry name" value="Actinin_actin-bd_CS"/>
</dbReference>
<dbReference type="GO" id="GO:0005200">
    <property type="term" value="F:structural constituent of cytoskeleton"/>
    <property type="evidence" value="ECO:0007669"/>
    <property type="project" value="UniProtKB-UniRule"/>
</dbReference>
<dbReference type="Proteomes" id="UP000261540">
    <property type="component" value="Unplaced"/>
</dbReference>
<dbReference type="FunFam" id="1.20.58.60:FF:000099">
    <property type="entry name" value="Spectrin beta chain"/>
    <property type="match status" value="1"/>
</dbReference>
<evidence type="ECO:0000256" key="16">
    <source>
        <dbReference type="ARBA" id="ARBA00037833"/>
    </source>
</evidence>
<feature type="compositionally biased region" description="Polar residues" evidence="20">
    <location>
        <begin position="2327"/>
        <end position="2346"/>
    </location>
</feature>
<dbReference type="PRINTS" id="PR00683">
    <property type="entry name" value="SPECTRINPH"/>
</dbReference>
<evidence type="ECO:0000256" key="13">
    <source>
        <dbReference type="ARBA" id="ARBA00023180"/>
    </source>
</evidence>
<dbReference type="GO" id="GO:0005829">
    <property type="term" value="C:cytosol"/>
    <property type="evidence" value="ECO:0007669"/>
    <property type="project" value="UniProtKB-SubCell"/>
</dbReference>
<feature type="domain" description="PH" evidence="21">
    <location>
        <begin position="2203"/>
        <end position="2313"/>
    </location>
</feature>
<comment type="function">
    <text evidence="17">Fodrin, which seems to be involved in secretion, interacts with calmodulin in a calcium-dependent manner and is thus candidate for the calcium-dependent movement of the cytoskeleton at the membrane. Plays a critical role in central nervous system development and function.</text>
</comment>
<dbReference type="InterPro" id="IPR001849">
    <property type="entry name" value="PH_domain"/>
</dbReference>
<dbReference type="GO" id="GO:0005886">
    <property type="term" value="C:plasma membrane"/>
    <property type="evidence" value="ECO:0007669"/>
    <property type="project" value="UniProtKB-SubCell"/>
</dbReference>
<dbReference type="GO" id="GO:0005516">
    <property type="term" value="F:calmodulin binding"/>
    <property type="evidence" value="ECO:0007669"/>
    <property type="project" value="UniProtKB-KW"/>
</dbReference>
<evidence type="ECO:0000256" key="6">
    <source>
        <dbReference type="ARBA" id="ARBA00022475"/>
    </source>
</evidence>
<evidence type="ECO:0000256" key="14">
    <source>
        <dbReference type="ARBA" id="ARBA00023203"/>
    </source>
</evidence>
<dbReference type="FunFam" id="1.20.58.60:FF:000011">
    <property type="entry name" value="Spectrin beta chain"/>
    <property type="match status" value="1"/>
</dbReference>
<evidence type="ECO:0000256" key="10">
    <source>
        <dbReference type="ARBA" id="ARBA00022860"/>
    </source>
</evidence>
<dbReference type="InterPro" id="IPR011993">
    <property type="entry name" value="PH-like_dom_sf"/>
</dbReference>
<evidence type="ECO:0000256" key="3">
    <source>
        <dbReference type="ARBA" id="ARBA00004514"/>
    </source>
</evidence>
<dbReference type="CDD" id="cd21246">
    <property type="entry name" value="CH_SPTB-like_rpt1"/>
    <property type="match status" value="1"/>
</dbReference>
<evidence type="ECO:0000256" key="5">
    <source>
        <dbReference type="ARBA" id="ARBA00022467"/>
    </source>
</evidence>
<dbReference type="Pfam" id="PF00435">
    <property type="entry name" value="Spectrin"/>
    <property type="match status" value="17"/>
</dbReference>
<evidence type="ECO:0000259" key="22">
    <source>
        <dbReference type="PROSITE" id="PS50021"/>
    </source>
</evidence>
<dbReference type="SUPFAM" id="SSF47576">
    <property type="entry name" value="Calponin-homology domain, CH-domain"/>
    <property type="match status" value="1"/>
</dbReference>
<keyword evidence="5 18" id="KW-0117">Actin capping</keyword>
<dbReference type="FunFam" id="1.20.58.60:FF:000028">
    <property type="entry name" value="Spectrin beta chain"/>
    <property type="match status" value="1"/>
</dbReference>
<organism evidence="23 24">
    <name type="scientific">Paramormyrops kingsleyae</name>
    <dbReference type="NCBI Taxonomy" id="1676925"/>
    <lineage>
        <taxon>Eukaryota</taxon>
        <taxon>Metazoa</taxon>
        <taxon>Chordata</taxon>
        <taxon>Craniata</taxon>
        <taxon>Vertebrata</taxon>
        <taxon>Euteleostomi</taxon>
        <taxon>Actinopterygii</taxon>
        <taxon>Neopterygii</taxon>
        <taxon>Teleostei</taxon>
        <taxon>Osteoglossocephala</taxon>
        <taxon>Osteoglossomorpha</taxon>
        <taxon>Osteoglossiformes</taxon>
        <taxon>Mormyridae</taxon>
        <taxon>Paramormyrops</taxon>
    </lineage>
</organism>
<dbReference type="PROSITE" id="PS00020">
    <property type="entry name" value="ACTININ_2"/>
    <property type="match status" value="1"/>
</dbReference>
<dbReference type="GO" id="GO:0005543">
    <property type="term" value="F:phospholipid binding"/>
    <property type="evidence" value="ECO:0007669"/>
    <property type="project" value="InterPro"/>
</dbReference>
<evidence type="ECO:0000256" key="2">
    <source>
        <dbReference type="ARBA" id="ARBA00004413"/>
    </source>
</evidence>
<feature type="domain" description="Calponin-homology (CH)" evidence="22">
    <location>
        <begin position="192"/>
        <end position="297"/>
    </location>
</feature>
<dbReference type="FunFam" id="1.20.58.60:FF:000059">
    <property type="entry name" value="Spectrin beta chain"/>
    <property type="match status" value="1"/>
</dbReference>
<feature type="coiled-coil region" evidence="19">
    <location>
        <begin position="1441"/>
        <end position="1468"/>
    </location>
</feature>